<proteinExistence type="predicted"/>
<dbReference type="EMBL" id="GBRH01217598">
    <property type="protein sequence ID" value="JAD80297.1"/>
    <property type="molecule type" value="Transcribed_RNA"/>
</dbReference>
<protein>
    <submittedName>
        <fullName evidence="1">Uncharacterized protein</fullName>
    </submittedName>
</protein>
<organism evidence="1">
    <name type="scientific">Arundo donax</name>
    <name type="common">Giant reed</name>
    <name type="synonym">Donax arundinaceus</name>
    <dbReference type="NCBI Taxonomy" id="35708"/>
    <lineage>
        <taxon>Eukaryota</taxon>
        <taxon>Viridiplantae</taxon>
        <taxon>Streptophyta</taxon>
        <taxon>Embryophyta</taxon>
        <taxon>Tracheophyta</taxon>
        <taxon>Spermatophyta</taxon>
        <taxon>Magnoliopsida</taxon>
        <taxon>Liliopsida</taxon>
        <taxon>Poales</taxon>
        <taxon>Poaceae</taxon>
        <taxon>PACMAD clade</taxon>
        <taxon>Arundinoideae</taxon>
        <taxon>Arundineae</taxon>
        <taxon>Arundo</taxon>
    </lineage>
</organism>
<accession>A0A0A9D964</accession>
<reference evidence="1" key="2">
    <citation type="journal article" date="2015" name="Data Brief">
        <title>Shoot transcriptome of the giant reed, Arundo donax.</title>
        <authorList>
            <person name="Barrero R.A."/>
            <person name="Guerrero F.D."/>
            <person name="Moolhuijzen P."/>
            <person name="Goolsby J.A."/>
            <person name="Tidwell J."/>
            <person name="Bellgard S.E."/>
            <person name="Bellgard M.I."/>
        </authorList>
    </citation>
    <scope>NUCLEOTIDE SEQUENCE</scope>
    <source>
        <tissue evidence="1">Shoot tissue taken approximately 20 cm above the soil surface</tissue>
    </source>
</reference>
<reference evidence="1" key="1">
    <citation type="submission" date="2014-09" db="EMBL/GenBank/DDBJ databases">
        <authorList>
            <person name="Magalhaes I.L.F."/>
            <person name="Oliveira U."/>
            <person name="Santos F.R."/>
            <person name="Vidigal T.H.D.A."/>
            <person name="Brescovit A.D."/>
            <person name="Santos A.J."/>
        </authorList>
    </citation>
    <scope>NUCLEOTIDE SEQUENCE</scope>
    <source>
        <tissue evidence="1">Shoot tissue taken approximately 20 cm above the soil surface</tissue>
    </source>
</reference>
<evidence type="ECO:0000313" key="1">
    <source>
        <dbReference type="EMBL" id="JAD80297.1"/>
    </source>
</evidence>
<name>A0A0A9D964_ARUDO</name>
<dbReference type="AlphaFoldDB" id="A0A0A9D964"/>
<sequence>MCIMNKNWASCSNIQFFLFLFTHNLNCKICRSSARLLQEINGQHEVLW</sequence>